<feature type="binding site" evidence="7">
    <location>
        <position position="166"/>
    </location>
    <ligand>
        <name>a divalent metal cation</name>
        <dbReference type="ChEBI" id="CHEBI:60240"/>
    </ligand>
</feature>
<dbReference type="InterPro" id="IPR051674">
    <property type="entry name" value="Malate_Decarboxylase"/>
</dbReference>
<dbReference type="PANTHER" id="PTHR43237:SF4">
    <property type="entry name" value="NADP-DEPENDENT MALIC ENZYME"/>
    <property type="match status" value="1"/>
</dbReference>
<evidence type="ECO:0000256" key="3">
    <source>
        <dbReference type="ARBA" id="ARBA00022723"/>
    </source>
</evidence>
<proteinExistence type="inferred from homology"/>
<sequence>MSAFPSYPLIDPSDPVFRAHEGGKLGVHSTQPLRDRADLALLYTPGVADVSRAIALDPSLAARYTARANTVAVVTDGTAVLGLGDIGPLAAMPVMEGKAVLFKHFGGVDAVPVCMESGTVEELVDAIARIAPTYGGINLEDISAPRCFEIERRLQERLDIPVFHDDQHGTAVVVLAGLLNAATVVRRPLESLRVVVSGAGAAGVAVTKLLARAGVADIVVCDSRGIVSPGRDDLADHKRRLAATTNPRGLAGSLSDALACADVFVGVSGGQVPEADVARMAPDAIIFALANPTPEVHPEVAARYAAVVATGRSDFPNQINNVLAFPGIFRGALDSGAGQVTEPMKIAAAQAIARLVEHPTADEIVPSVFAPGVADAVAEAVSALA</sequence>
<dbReference type="InterPro" id="IPR012302">
    <property type="entry name" value="Malic_NAD-bd"/>
</dbReference>
<dbReference type="InterPro" id="IPR046346">
    <property type="entry name" value="Aminoacid_DH-like_N_sf"/>
</dbReference>
<dbReference type="InterPro" id="IPR037062">
    <property type="entry name" value="Malic_N_dom_sf"/>
</dbReference>
<feature type="binding site" evidence="7">
    <location>
        <position position="141"/>
    </location>
    <ligand>
        <name>a divalent metal cation</name>
        <dbReference type="ChEBI" id="CHEBI:60240"/>
    </ligand>
</feature>
<dbReference type="PROSITE" id="PS00331">
    <property type="entry name" value="MALIC_ENZYMES"/>
    <property type="match status" value="1"/>
</dbReference>
<dbReference type="GO" id="GO:0016616">
    <property type="term" value="F:oxidoreductase activity, acting on the CH-OH group of donors, NAD or NADP as acceptor"/>
    <property type="evidence" value="ECO:0007669"/>
    <property type="project" value="InterPro"/>
</dbReference>
<dbReference type="PIRSF" id="PIRSF000106">
    <property type="entry name" value="ME"/>
    <property type="match status" value="1"/>
</dbReference>
<dbReference type="InterPro" id="IPR015884">
    <property type="entry name" value="Malic_enzyme_CS"/>
</dbReference>
<dbReference type="GO" id="GO:0046872">
    <property type="term" value="F:metal ion binding"/>
    <property type="evidence" value="ECO:0007669"/>
    <property type="project" value="UniProtKB-KW"/>
</dbReference>
<feature type="active site" description="Proton acceptor" evidence="5">
    <location>
        <position position="98"/>
    </location>
</feature>
<comment type="similarity">
    <text evidence="2">Belongs to the malic enzymes family.</text>
</comment>
<comment type="cofactor">
    <cofactor evidence="7">
        <name>Mg(2+)</name>
        <dbReference type="ChEBI" id="CHEBI:18420"/>
    </cofactor>
    <cofactor evidence="7">
        <name>Mn(2+)</name>
        <dbReference type="ChEBI" id="CHEBI:29035"/>
    </cofactor>
    <text evidence="7">Divalent metal cations. Prefers magnesium or manganese.</text>
</comment>
<dbReference type="SMART" id="SM01274">
    <property type="entry name" value="malic"/>
    <property type="match status" value="1"/>
</dbReference>
<dbReference type="SUPFAM" id="SSF53223">
    <property type="entry name" value="Aminoacid dehydrogenase-like, N-terminal domain"/>
    <property type="match status" value="1"/>
</dbReference>
<evidence type="ECO:0000259" key="9">
    <source>
        <dbReference type="SMART" id="SM01274"/>
    </source>
</evidence>
<evidence type="ECO:0000256" key="2">
    <source>
        <dbReference type="ARBA" id="ARBA00008785"/>
    </source>
</evidence>
<keyword evidence="4" id="KW-0560">Oxidoreductase</keyword>
<dbReference type="CDD" id="cd05311">
    <property type="entry name" value="NAD_bind_2_malic_enz"/>
    <property type="match status" value="1"/>
</dbReference>
<dbReference type="STRING" id="443156.SAMN04489867_0235"/>
<evidence type="ECO:0000256" key="4">
    <source>
        <dbReference type="ARBA" id="ARBA00023002"/>
    </source>
</evidence>
<dbReference type="InterPro" id="IPR012301">
    <property type="entry name" value="Malic_N_dom"/>
</dbReference>
<dbReference type="Gene3D" id="3.40.50.720">
    <property type="entry name" value="NAD(P)-binding Rossmann-like Domain"/>
    <property type="match status" value="1"/>
</dbReference>
<accession>A0A1H0L9T7</accession>
<evidence type="ECO:0000256" key="6">
    <source>
        <dbReference type="PIRSR" id="PIRSR000106-2"/>
    </source>
</evidence>
<evidence type="ECO:0000259" key="8">
    <source>
        <dbReference type="SMART" id="SM00919"/>
    </source>
</evidence>
<dbReference type="RefSeq" id="WP_091780382.1">
    <property type="nucleotide sequence ID" value="NZ_LT629711.1"/>
</dbReference>
<dbReference type="OrthoDB" id="9805787at2"/>
<feature type="binding site" evidence="7">
    <location>
        <position position="140"/>
    </location>
    <ligand>
        <name>a divalent metal cation</name>
        <dbReference type="ChEBI" id="CHEBI:60240"/>
    </ligand>
</feature>
<dbReference type="Pfam" id="PF00390">
    <property type="entry name" value="malic"/>
    <property type="match status" value="1"/>
</dbReference>
<dbReference type="EMBL" id="LT629711">
    <property type="protein sequence ID" value="SDO64958.1"/>
    <property type="molecule type" value="Genomic_DNA"/>
</dbReference>
<dbReference type="SMART" id="SM00919">
    <property type="entry name" value="Malic_M"/>
    <property type="match status" value="1"/>
</dbReference>
<dbReference type="InterPro" id="IPR045213">
    <property type="entry name" value="Malic_NAD-bd_bact_type"/>
</dbReference>
<feature type="active site" description="Proton donor" evidence="5">
    <location>
        <position position="43"/>
    </location>
</feature>
<evidence type="ECO:0000256" key="5">
    <source>
        <dbReference type="PIRSR" id="PIRSR000106-1"/>
    </source>
</evidence>
<dbReference type="Proteomes" id="UP000199077">
    <property type="component" value="Chromosome I"/>
</dbReference>
<dbReference type="Gene3D" id="3.40.50.10380">
    <property type="entry name" value="Malic enzyme, N-terminal domain"/>
    <property type="match status" value="1"/>
</dbReference>
<comment type="cofactor">
    <cofactor evidence="1">
        <name>Mn(2+)</name>
        <dbReference type="ChEBI" id="CHEBI:29035"/>
    </cofactor>
</comment>
<dbReference type="PANTHER" id="PTHR43237">
    <property type="entry name" value="NADP-DEPENDENT MALIC ENZYME"/>
    <property type="match status" value="1"/>
</dbReference>
<feature type="binding site" evidence="6">
    <location>
        <position position="320"/>
    </location>
    <ligand>
        <name>(S)-malate</name>
        <dbReference type="ChEBI" id="CHEBI:15589"/>
    </ligand>
</feature>
<dbReference type="GO" id="GO:0051287">
    <property type="term" value="F:NAD binding"/>
    <property type="evidence" value="ECO:0007669"/>
    <property type="project" value="InterPro"/>
</dbReference>
<dbReference type="InterPro" id="IPR036291">
    <property type="entry name" value="NAD(P)-bd_dom_sf"/>
</dbReference>
<dbReference type="Pfam" id="PF03949">
    <property type="entry name" value="Malic_M"/>
    <property type="match status" value="1"/>
</dbReference>
<keyword evidence="11" id="KW-1185">Reference proteome</keyword>
<protein>
    <submittedName>
        <fullName evidence="10">Malate dehydrogenase (Oxaloacetate-decarboxylating)</fullName>
    </submittedName>
</protein>
<organism evidence="10 11">
    <name type="scientific">Pedococcus dokdonensis</name>
    <dbReference type="NCBI Taxonomy" id="443156"/>
    <lineage>
        <taxon>Bacteria</taxon>
        <taxon>Bacillati</taxon>
        <taxon>Actinomycetota</taxon>
        <taxon>Actinomycetes</taxon>
        <taxon>Micrococcales</taxon>
        <taxon>Intrasporangiaceae</taxon>
        <taxon>Pedococcus</taxon>
    </lineage>
</organism>
<feature type="domain" description="Malic enzyme NAD-binding" evidence="8">
    <location>
        <begin position="167"/>
        <end position="384"/>
    </location>
</feature>
<evidence type="ECO:0000313" key="10">
    <source>
        <dbReference type="EMBL" id="SDO64958.1"/>
    </source>
</evidence>
<reference evidence="11" key="1">
    <citation type="submission" date="2016-10" db="EMBL/GenBank/DDBJ databases">
        <authorList>
            <person name="Varghese N."/>
            <person name="Submissions S."/>
        </authorList>
    </citation>
    <scope>NUCLEOTIDE SEQUENCE [LARGE SCALE GENOMIC DNA]</scope>
    <source>
        <strain evidence="11">DSM 22329</strain>
    </source>
</reference>
<feature type="binding site" evidence="6">
    <location>
        <position position="291"/>
    </location>
    <ligand>
        <name>(S)-malate</name>
        <dbReference type="ChEBI" id="CHEBI:15589"/>
    </ligand>
</feature>
<name>A0A1H0L9T7_9MICO</name>
<gene>
    <name evidence="10" type="ORF">SAMN04489867_0235</name>
</gene>
<dbReference type="AlphaFoldDB" id="A0A1H0L9T7"/>
<dbReference type="InterPro" id="IPR001891">
    <property type="entry name" value="Malic_OxRdtase"/>
</dbReference>
<keyword evidence="3 7" id="KW-0479">Metal-binding</keyword>
<evidence type="ECO:0000313" key="11">
    <source>
        <dbReference type="Proteomes" id="UP000199077"/>
    </source>
</evidence>
<dbReference type="SUPFAM" id="SSF51735">
    <property type="entry name" value="NAD(P)-binding Rossmann-fold domains"/>
    <property type="match status" value="1"/>
</dbReference>
<evidence type="ECO:0000256" key="7">
    <source>
        <dbReference type="PIRSR" id="PIRSR000106-3"/>
    </source>
</evidence>
<feature type="domain" description="Malic enzyme N-terminal" evidence="9">
    <location>
        <begin position="22"/>
        <end position="155"/>
    </location>
</feature>
<dbReference type="FunFam" id="3.40.50.10380:FF:000003">
    <property type="entry name" value="NADP-dependent malic enzyme"/>
    <property type="match status" value="1"/>
</dbReference>
<dbReference type="GO" id="GO:0004470">
    <property type="term" value="F:malic enzyme activity"/>
    <property type="evidence" value="ECO:0007669"/>
    <property type="project" value="InterPro"/>
</dbReference>
<evidence type="ECO:0000256" key="1">
    <source>
        <dbReference type="ARBA" id="ARBA00001936"/>
    </source>
</evidence>